<dbReference type="Pfam" id="PF00106">
    <property type="entry name" value="adh_short"/>
    <property type="match status" value="1"/>
</dbReference>
<name>A0A1H2JS40_9ACTN</name>
<dbReference type="RefSeq" id="WP_074850985.1">
    <property type="nucleotide sequence ID" value="NZ_FNLM01000034.1"/>
</dbReference>
<dbReference type="PANTHER" id="PTHR43157">
    <property type="entry name" value="PHOSPHATIDYLINOSITOL-GLYCAN BIOSYNTHESIS CLASS F PROTEIN-RELATED"/>
    <property type="match status" value="1"/>
</dbReference>
<dbReference type="InterPro" id="IPR002347">
    <property type="entry name" value="SDR_fam"/>
</dbReference>
<evidence type="ECO:0000256" key="1">
    <source>
        <dbReference type="ARBA" id="ARBA00023002"/>
    </source>
</evidence>
<protein>
    <submittedName>
        <fullName evidence="2">NAD(P)-dependent dehydrogenase, short-chain alcohol dehydrogenase family</fullName>
    </submittedName>
</protein>
<dbReference type="GO" id="GO:0016491">
    <property type="term" value="F:oxidoreductase activity"/>
    <property type="evidence" value="ECO:0007669"/>
    <property type="project" value="UniProtKB-KW"/>
</dbReference>
<dbReference type="AlphaFoldDB" id="A0A1H2JS40"/>
<dbReference type="SUPFAM" id="SSF51735">
    <property type="entry name" value="NAD(P)-binding Rossmann-fold domains"/>
    <property type="match status" value="1"/>
</dbReference>
<organism evidence="2 3">
    <name type="scientific">Gordonia westfalica</name>
    <dbReference type="NCBI Taxonomy" id="158898"/>
    <lineage>
        <taxon>Bacteria</taxon>
        <taxon>Bacillati</taxon>
        <taxon>Actinomycetota</taxon>
        <taxon>Actinomycetes</taxon>
        <taxon>Mycobacteriales</taxon>
        <taxon>Gordoniaceae</taxon>
        <taxon>Gordonia</taxon>
    </lineage>
</organism>
<keyword evidence="1" id="KW-0560">Oxidoreductase</keyword>
<evidence type="ECO:0000313" key="3">
    <source>
        <dbReference type="Proteomes" id="UP000183180"/>
    </source>
</evidence>
<reference evidence="2 3" key="1">
    <citation type="submission" date="2016-10" db="EMBL/GenBank/DDBJ databases">
        <authorList>
            <person name="de Groot N.N."/>
        </authorList>
    </citation>
    <scope>NUCLEOTIDE SEQUENCE [LARGE SCALE GENOMIC DNA]</scope>
    <source>
        <strain evidence="2 3">DSM 44215</strain>
    </source>
</reference>
<dbReference type="InterPro" id="IPR036291">
    <property type="entry name" value="NAD(P)-bd_dom_sf"/>
</dbReference>
<dbReference type="EMBL" id="FNLM01000034">
    <property type="protein sequence ID" value="SDU59339.1"/>
    <property type="molecule type" value="Genomic_DNA"/>
</dbReference>
<dbReference type="OrthoDB" id="4449798at2"/>
<dbReference type="Proteomes" id="UP000183180">
    <property type="component" value="Unassembled WGS sequence"/>
</dbReference>
<accession>A0A1H2JS40</accession>
<dbReference type="PANTHER" id="PTHR43157:SF31">
    <property type="entry name" value="PHOSPHATIDYLINOSITOL-GLYCAN BIOSYNTHESIS CLASS F PROTEIN"/>
    <property type="match status" value="1"/>
</dbReference>
<gene>
    <name evidence="2" type="ORF">SAMN04488548_1342455</name>
</gene>
<evidence type="ECO:0000313" key="2">
    <source>
        <dbReference type="EMBL" id="SDU59339.1"/>
    </source>
</evidence>
<proteinExistence type="predicted"/>
<dbReference type="STRING" id="158898.SAMN04488548_1342455"/>
<sequence>MNGWTSANIPNQTGRTFVVTGANSGLGAETAKALVAAGADVILACRNTTKADAVASKLGPNATVAQLDLADLSSVRAFASSFTGADVLINNAGLMAVPLRRTVDGFEMQIGTNHLGHFALTALLLPKITDRVVTVSPGVHQIGNIQLDDLNWEKRRYRRWQAYGDSKMANLMFGLELAKRLKEAGSSKQSFIAHPGYAATELQGRSENFTDVMAKLGNKLPIAQSAADGALPQEYAATMSGLPSGTYYGPTKFFGMHGSPGRNKYKKAADDESFRAALWAESEKLTGEKFDVPAAG</sequence>
<dbReference type="Gene3D" id="3.40.50.720">
    <property type="entry name" value="NAD(P)-binding Rossmann-like Domain"/>
    <property type="match status" value="1"/>
</dbReference>
<dbReference type="NCBIfam" id="NF004846">
    <property type="entry name" value="PRK06197.1"/>
    <property type="match status" value="1"/>
</dbReference>
<dbReference type="PRINTS" id="PR00081">
    <property type="entry name" value="GDHRDH"/>
</dbReference>